<keyword evidence="2" id="KW-1185">Reference proteome</keyword>
<gene>
    <name evidence="1" type="ORF">LCI18_008028</name>
</gene>
<organism evidence="1 2">
    <name type="scientific">Fusarium solani subsp. cucurbitae</name>
    <name type="common">Neocosmosporum cucurbitae</name>
    <dbReference type="NCBI Taxonomy" id="2747967"/>
    <lineage>
        <taxon>Eukaryota</taxon>
        <taxon>Fungi</taxon>
        <taxon>Dikarya</taxon>
        <taxon>Ascomycota</taxon>
        <taxon>Pezizomycotina</taxon>
        <taxon>Sordariomycetes</taxon>
        <taxon>Hypocreomycetidae</taxon>
        <taxon>Hypocreales</taxon>
        <taxon>Nectriaceae</taxon>
        <taxon>Fusarium</taxon>
        <taxon>Fusarium solani species complex</taxon>
    </lineage>
</organism>
<evidence type="ECO:0000313" key="2">
    <source>
        <dbReference type="Proteomes" id="UP000830768"/>
    </source>
</evidence>
<evidence type="ECO:0000313" key="1">
    <source>
        <dbReference type="EMBL" id="UPK97093.1"/>
    </source>
</evidence>
<proteinExistence type="predicted"/>
<protein>
    <submittedName>
        <fullName evidence="1">Uncharacterized protein</fullName>
    </submittedName>
</protein>
<sequence>MSFQTPVGTCSIHIPGLGKLDGFQYANHVQQYCGIPYAKLSKRWTRSELNTSWENDYHDGTKLGPPRGHPANSQPDGQFKQFIFENVNKGLESIDHFKNVPDMDELSGLVLNVILPRVPGSDKLPVFAWVHGGSLLFGSSNEPIFDGVNLVSHSIAIGRPIVFVSMNYRIGLGGFLASEAIRDELSREGHQGCGNFGFTDQQVAFEWITTYISSFGGDPDRVTAAGESAGGISIGNQLLAANPPRIQRAICMSGLAITLPPWTMDQHENLFRATCRHFDIDPSQPDVLDRLRQIPQRDLANATPAIQRVPGGSGNPCIDGWFYAKDPLEIPEQAPDWLEAFMAGDTYHEGVIFRMNLEGVDYTFVRDTIGKHIGDAEETKKILQEYRIQQGLPKQALTERIEHMAGDVLFKIPNLATSYAWQPQLPQSLFMYHFDHQSRMENGLKGMAYHAYDLLYLFKNQYQKLDDDEKTLADDFASAWIRFTHDEAPWKASKGQWKVWGPNAAQSIKTEQEDEMTRSYTRMKRMLKMGNGETWKKWLLGVDELVNLRMRVGKLD</sequence>
<reference evidence="1" key="1">
    <citation type="submission" date="2021-11" db="EMBL/GenBank/DDBJ databases">
        <title>Fusarium solani-melongenae Genome sequencing and assembly.</title>
        <authorList>
            <person name="Xie S."/>
            <person name="Huang L."/>
            <person name="Zhang X."/>
        </authorList>
    </citation>
    <scope>NUCLEOTIDE SEQUENCE</scope>
    <source>
        <strain evidence="1">CRI 24-3</strain>
    </source>
</reference>
<accession>A0ACD3Z7Q0</accession>
<dbReference type="EMBL" id="CP090035">
    <property type="protein sequence ID" value="UPK97093.1"/>
    <property type="molecule type" value="Genomic_DNA"/>
</dbReference>
<name>A0ACD3Z7Q0_FUSSC</name>
<dbReference type="Proteomes" id="UP000830768">
    <property type="component" value="Chromosome 6"/>
</dbReference>